<evidence type="ECO:0000313" key="1">
    <source>
        <dbReference type="EMBL" id="KAK3954916.1"/>
    </source>
</evidence>
<accession>A0AAN6NZS8</accession>
<organism evidence="1 2">
    <name type="scientific">Pseudoneurospora amorphoporcata</name>
    <dbReference type="NCBI Taxonomy" id="241081"/>
    <lineage>
        <taxon>Eukaryota</taxon>
        <taxon>Fungi</taxon>
        <taxon>Dikarya</taxon>
        <taxon>Ascomycota</taxon>
        <taxon>Pezizomycotina</taxon>
        <taxon>Sordariomycetes</taxon>
        <taxon>Sordariomycetidae</taxon>
        <taxon>Sordariales</taxon>
        <taxon>Sordariaceae</taxon>
        <taxon>Pseudoneurospora</taxon>
    </lineage>
</organism>
<evidence type="ECO:0000313" key="2">
    <source>
        <dbReference type="Proteomes" id="UP001303222"/>
    </source>
</evidence>
<dbReference type="EMBL" id="MU859083">
    <property type="protein sequence ID" value="KAK3954916.1"/>
    <property type="molecule type" value="Genomic_DNA"/>
</dbReference>
<reference evidence="1" key="2">
    <citation type="submission" date="2023-06" db="EMBL/GenBank/DDBJ databases">
        <authorList>
            <consortium name="Lawrence Berkeley National Laboratory"/>
            <person name="Mondo S.J."/>
            <person name="Hensen N."/>
            <person name="Bonometti L."/>
            <person name="Westerberg I."/>
            <person name="Brannstrom I.O."/>
            <person name="Guillou S."/>
            <person name="Cros-Aarteil S."/>
            <person name="Calhoun S."/>
            <person name="Haridas S."/>
            <person name="Kuo A."/>
            <person name="Pangilinan J."/>
            <person name="Riley R."/>
            <person name="Labutti K."/>
            <person name="Andreopoulos B."/>
            <person name="Lipzen A."/>
            <person name="Chen C."/>
            <person name="Yanf M."/>
            <person name="Daum C."/>
            <person name="Ng V."/>
            <person name="Clum A."/>
            <person name="Steindorff A."/>
            <person name="Ohm R."/>
            <person name="Martin F."/>
            <person name="Silar P."/>
            <person name="Natvig D."/>
            <person name="Lalanne C."/>
            <person name="Gautier V."/>
            <person name="Ament-Velasquez S.L."/>
            <person name="Kruys A."/>
            <person name="Hutchinson M.I."/>
            <person name="Powell A.J."/>
            <person name="Barry K."/>
            <person name="Miller A.N."/>
            <person name="Grigoriev I.V."/>
            <person name="Debuchy R."/>
            <person name="Gladieux P."/>
            <person name="Thoren M.H."/>
            <person name="Johannesson H."/>
        </authorList>
    </citation>
    <scope>NUCLEOTIDE SEQUENCE</scope>
    <source>
        <strain evidence="1">CBS 626.80</strain>
    </source>
</reference>
<proteinExistence type="predicted"/>
<keyword evidence="2" id="KW-1185">Reference proteome</keyword>
<dbReference type="AlphaFoldDB" id="A0AAN6NZS8"/>
<comment type="caution">
    <text evidence="1">The sequence shown here is derived from an EMBL/GenBank/DDBJ whole genome shotgun (WGS) entry which is preliminary data.</text>
</comment>
<gene>
    <name evidence="1" type="ORF">QBC32DRAFT_334983</name>
</gene>
<protein>
    <submittedName>
        <fullName evidence="1">Uncharacterized protein</fullName>
    </submittedName>
</protein>
<reference evidence="1" key="1">
    <citation type="journal article" date="2023" name="Mol. Phylogenet. Evol.">
        <title>Genome-scale phylogeny and comparative genomics of the fungal order Sordariales.</title>
        <authorList>
            <person name="Hensen N."/>
            <person name="Bonometti L."/>
            <person name="Westerberg I."/>
            <person name="Brannstrom I.O."/>
            <person name="Guillou S."/>
            <person name="Cros-Aarteil S."/>
            <person name="Calhoun S."/>
            <person name="Haridas S."/>
            <person name="Kuo A."/>
            <person name="Mondo S."/>
            <person name="Pangilinan J."/>
            <person name="Riley R."/>
            <person name="LaButti K."/>
            <person name="Andreopoulos B."/>
            <person name="Lipzen A."/>
            <person name="Chen C."/>
            <person name="Yan M."/>
            <person name="Daum C."/>
            <person name="Ng V."/>
            <person name="Clum A."/>
            <person name="Steindorff A."/>
            <person name="Ohm R.A."/>
            <person name="Martin F."/>
            <person name="Silar P."/>
            <person name="Natvig D.O."/>
            <person name="Lalanne C."/>
            <person name="Gautier V."/>
            <person name="Ament-Velasquez S.L."/>
            <person name="Kruys A."/>
            <person name="Hutchinson M.I."/>
            <person name="Powell A.J."/>
            <person name="Barry K."/>
            <person name="Miller A.N."/>
            <person name="Grigoriev I.V."/>
            <person name="Debuchy R."/>
            <person name="Gladieux P."/>
            <person name="Hiltunen Thoren M."/>
            <person name="Johannesson H."/>
        </authorList>
    </citation>
    <scope>NUCLEOTIDE SEQUENCE</scope>
    <source>
        <strain evidence="1">CBS 626.80</strain>
    </source>
</reference>
<name>A0AAN6NZS8_9PEZI</name>
<dbReference type="Proteomes" id="UP001303222">
    <property type="component" value="Unassembled WGS sequence"/>
</dbReference>
<sequence>MAAVYRGLVTSWLFHSVHSSLFPVRPSPGRMRSGLGHFLSRFGNYHEQKRCSALSRSVSVCEEGVAVAHSSQSH</sequence>